<comment type="caution">
    <text evidence="2">The sequence shown here is derived from an EMBL/GenBank/DDBJ whole genome shotgun (WGS) entry which is preliminary data.</text>
</comment>
<feature type="region of interest" description="Disordered" evidence="1">
    <location>
        <begin position="57"/>
        <end position="100"/>
    </location>
</feature>
<feature type="non-terminal residue" evidence="2">
    <location>
        <position position="1"/>
    </location>
</feature>
<gene>
    <name evidence="2" type="ORF">PanWU01x14_178680</name>
</gene>
<evidence type="ECO:0000313" key="2">
    <source>
        <dbReference type="EMBL" id="PON56825.1"/>
    </source>
</evidence>
<protein>
    <submittedName>
        <fullName evidence="2">Uncharacterized protein</fullName>
    </submittedName>
</protein>
<evidence type="ECO:0000313" key="3">
    <source>
        <dbReference type="Proteomes" id="UP000237105"/>
    </source>
</evidence>
<dbReference type="EMBL" id="JXTB01000167">
    <property type="protein sequence ID" value="PON56825.1"/>
    <property type="molecule type" value="Genomic_DNA"/>
</dbReference>
<reference evidence="3" key="1">
    <citation type="submission" date="2016-06" db="EMBL/GenBank/DDBJ databases">
        <title>Parallel loss of symbiosis genes in relatives of nitrogen-fixing non-legume Parasponia.</title>
        <authorList>
            <person name="Van Velzen R."/>
            <person name="Holmer R."/>
            <person name="Bu F."/>
            <person name="Rutten L."/>
            <person name="Van Zeijl A."/>
            <person name="Liu W."/>
            <person name="Santuari L."/>
            <person name="Cao Q."/>
            <person name="Sharma T."/>
            <person name="Shen D."/>
            <person name="Roswanjaya Y."/>
            <person name="Wardhani T."/>
            <person name="Kalhor M.S."/>
            <person name="Jansen J."/>
            <person name="Van den Hoogen J."/>
            <person name="Gungor B."/>
            <person name="Hartog M."/>
            <person name="Hontelez J."/>
            <person name="Verver J."/>
            <person name="Yang W.-C."/>
            <person name="Schijlen E."/>
            <person name="Repin R."/>
            <person name="Schilthuizen M."/>
            <person name="Schranz E."/>
            <person name="Heidstra R."/>
            <person name="Miyata K."/>
            <person name="Fedorova E."/>
            <person name="Kohlen W."/>
            <person name="Bisseling T."/>
            <person name="Smit S."/>
            <person name="Geurts R."/>
        </authorList>
    </citation>
    <scope>NUCLEOTIDE SEQUENCE [LARGE SCALE GENOMIC DNA]</scope>
    <source>
        <strain evidence="3">cv. WU1-14</strain>
    </source>
</reference>
<proteinExistence type="predicted"/>
<dbReference type="Proteomes" id="UP000237105">
    <property type="component" value="Unassembled WGS sequence"/>
</dbReference>
<name>A0A2P5C750_PARAD</name>
<keyword evidence="3" id="KW-1185">Reference proteome</keyword>
<sequence>KEAFIQRRQKIHKDNTKRDLIGTGTKTKPTNERKRKASRIKRKRLTAFNNLWELHQRKHPPEWLTPPESHSAGYSQTREPSWELQRGTTDTSQRPQQLRRRKLQFLTIDSTSQFTKRETSVIA</sequence>
<organism evidence="2 3">
    <name type="scientific">Parasponia andersonii</name>
    <name type="common">Sponia andersonii</name>
    <dbReference type="NCBI Taxonomy" id="3476"/>
    <lineage>
        <taxon>Eukaryota</taxon>
        <taxon>Viridiplantae</taxon>
        <taxon>Streptophyta</taxon>
        <taxon>Embryophyta</taxon>
        <taxon>Tracheophyta</taxon>
        <taxon>Spermatophyta</taxon>
        <taxon>Magnoliopsida</taxon>
        <taxon>eudicotyledons</taxon>
        <taxon>Gunneridae</taxon>
        <taxon>Pentapetalae</taxon>
        <taxon>rosids</taxon>
        <taxon>fabids</taxon>
        <taxon>Rosales</taxon>
        <taxon>Cannabaceae</taxon>
        <taxon>Parasponia</taxon>
    </lineage>
</organism>
<dbReference type="AlphaFoldDB" id="A0A2P5C750"/>
<feature type="region of interest" description="Disordered" evidence="1">
    <location>
        <begin position="1"/>
        <end position="41"/>
    </location>
</feature>
<evidence type="ECO:0000256" key="1">
    <source>
        <dbReference type="SAM" id="MobiDB-lite"/>
    </source>
</evidence>
<accession>A0A2P5C750</accession>